<dbReference type="EMBL" id="CP075112">
    <property type="protein sequence ID" value="QVZ15251.1"/>
    <property type="molecule type" value="Genomic_DNA"/>
</dbReference>
<evidence type="ECO:0000313" key="7">
    <source>
        <dbReference type="EMBL" id="QVZ15251.1"/>
    </source>
</evidence>
<reference evidence="7" key="1">
    <citation type="submission" date="2017-08" db="EMBL/GenBank/DDBJ databases">
        <authorList>
            <person name="Fashae K."/>
        </authorList>
    </citation>
    <scope>NUCLEOTIDE SEQUENCE</scope>
    <source>
        <strain evidence="7">CFSAN059903</strain>
    </source>
</reference>
<dbReference type="GO" id="GO:0033644">
    <property type="term" value="C:host cell membrane"/>
    <property type="evidence" value="ECO:0007669"/>
    <property type="project" value="UniProtKB-SubCell"/>
</dbReference>
<evidence type="ECO:0000256" key="5">
    <source>
        <dbReference type="SAM" id="Coils"/>
    </source>
</evidence>
<keyword evidence="2" id="KW-0472">Membrane</keyword>
<protein>
    <submittedName>
        <fullName evidence="7">Type III secretion system translocon protein</fullName>
    </submittedName>
</protein>
<evidence type="ECO:0000256" key="2">
    <source>
        <dbReference type="ARBA" id="ARBA00022870"/>
    </source>
</evidence>
<comment type="subcellular location">
    <subcellularLocation>
        <location evidence="1">Host membrane</location>
        <topology evidence="1">Multi-pass membrane protein</topology>
    </subcellularLocation>
</comment>
<evidence type="ECO:0000256" key="1">
    <source>
        <dbReference type="ARBA" id="ARBA00004301"/>
    </source>
</evidence>
<evidence type="ECO:0000256" key="4">
    <source>
        <dbReference type="ARBA" id="ARBA00035640"/>
    </source>
</evidence>
<keyword evidence="2" id="KW-1043">Host membrane</keyword>
<feature type="domain" description="Translocator protein BipB-like C-terminal" evidence="6">
    <location>
        <begin position="93"/>
        <end position="480"/>
    </location>
</feature>
<proteinExistence type="inferred from homology"/>
<dbReference type="AlphaFoldDB" id="A0A8E7QIR7"/>
<keyword evidence="3" id="KW-0843">Virulence</keyword>
<evidence type="ECO:0000256" key="3">
    <source>
        <dbReference type="ARBA" id="ARBA00023026"/>
    </source>
</evidence>
<comment type="similarity">
    <text evidence="4">Belongs to the SctE/SipB/YopB family.</text>
</comment>
<evidence type="ECO:0000259" key="6">
    <source>
        <dbReference type="Pfam" id="PF04888"/>
    </source>
</evidence>
<dbReference type="Pfam" id="PF04888">
    <property type="entry name" value="SseC"/>
    <property type="match status" value="1"/>
</dbReference>
<gene>
    <name evidence="7" type="ORF">CCO42_12135</name>
</gene>
<name>A0A8E7QIR7_SALET</name>
<dbReference type="InterPro" id="IPR006972">
    <property type="entry name" value="BipB-like_C"/>
</dbReference>
<dbReference type="NCBIfam" id="NF011889">
    <property type="entry name" value="PRK15362.1"/>
    <property type="match status" value="1"/>
</dbReference>
<dbReference type="RefSeq" id="WP_094963647.1">
    <property type="nucleotide sequence ID" value="NZ_CP075112.1"/>
</dbReference>
<sequence>MNRIHSNSDSAAGVTALTHHHLSNVSCVSSGSLGKRQHRVNSTFGDGNATCLLSGKISLQEASNALKQLLDAVPGNHKRPSLPDFLQTNPAVLSMMMTTLILNVFGNNAQSLCQQLERATEVQNALRNKQVKEYQEQIQKAIEQEDKARKAGIFGAIFDWLTGIFETVIGALKVVEGFLSGNPAEMASGVAYIAAGCAGMVKAGAETAMMCGADHDTCQAIIDVASKIQVGCEVVAMALDVFQIGRAFMATRGLSGAAEKVLDSGLGEEMVERMVGAGEAEIEELAEKFGEEVSENFSKQFEVIEREMVSPGEMEEESAEFSRNVEKNMTKNAGKSFTKAGVKAMAKEAAKEALEKYAQEGGKFLLKNFRNKVLWNMFKKILYALLSDCSFKGLQAIRCATEGANQMNTGMVNADKAKLEKKIEQLITQQRFLDFIMQQTEDQKKLEQKRLEELYKSSGAALRDVLDTIDHYSSVQSRIAGCRA</sequence>
<reference evidence="7" key="2">
    <citation type="submission" date="2021-05" db="EMBL/GenBank/DDBJ databases">
        <title>Whole genome PacBio Sequel sequence of Salmonella enterica subsp. enterica.</title>
        <authorList>
            <person name="Hoffmann M."/>
            <person name="Balkey M."/>
            <person name="Luo Y."/>
        </authorList>
    </citation>
    <scope>NUCLEOTIDE SEQUENCE</scope>
    <source>
        <strain evidence="7">CFSAN059903</strain>
    </source>
</reference>
<organism evidence="7">
    <name type="scientific">Salmonella enterica subsp. enterica serovar Corvallis</name>
    <dbReference type="NCBI Taxonomy" id="593905"/>
    <lineage>
        <taxon>Bacteria</taxon>
        <taxon>Pseudomonadati</taxon>
        <taxon>Pseudomonadota</taxon>
        <taxon>Gammaproteobacteria</taxon>
        <taxon>Enterobacterales</taxon>
        <taxon>Enterobacteriaceae</taxon>
        <taxon>Salmonella</taxon>
    </lineage>
</organism>
<accession>A0A8E7QIR7</accession>
<feature type="coiled-coil region" evidence="5">
    <location>
        <begin position="109"/>
        <end position="151"/>
    </location>
</feature>
<keyword evidence="5" id="KW-0175">Coiled coil</keyword>